<dbReference type="PROSITE" id="PS51401">
    <property type="entry name" value="CHORD"/>
    <property type="match status" value="2"/>
</dbReference>
<dbReference type="EMBL" id="JACCJB010000015">
    <property type="protein sequence ID" value="KAF6221128.1"/>
    <property type="molecule type" value="Genomic_DNA"/>
</dbReference>
<dbReference type="InterPro" id="IPR039790">
    <property type="entry name" value="CHRD1"/>
</dbReference>
<feature type="domain" description="CS" evidence="5">
    <location>
        <begin position="209"/>
        <end position="299"/>
    </location>
</feature>
<evidence type="ECO:0000256" key="4">
    <source>
        <dbReference type="SAM" id="MobiDB-lite"/>
    </source>
</evidence>
<dbReference type="GO" id="GO:0046872">
    <property type="term" value="F:metal ion binding"/>
    <property type="evidence" value="ECO:0007669"/>
    <property type="project" value="UniProtKB-KW"/>
</dbReference>
<feature type="region of interest" description="Disordered" evidence="4">
    <location>
        <begin position="102"/>
        <end position="121"/>
    </location>
</feature>
<dbReference type="SUPFAM" id="SSF49764">
    <property type="entry name" value="HSP20-like chaperones"/>
    <property type="match status" value="1"/>
</dbReference>
<dbReference type="PROSITE" id="PS51203">
    <property type="entry name" value="CS"/>
    <property type="match status" value="1"/>
</dbReference>
<dbReference type="Pfam" id="PF04969">
    <property type="entry name" value="CS"/>
    <property type="match status" value="1"/>
</dbReference>
<dbReference type="RefSeq" id="XP_037150563.1">
    <property type="nucleotide sequence ID" value="XM_037293734.1"/>
</dbReference>
<dbReference type="InterPro" id="IPR008978">
    <property type="entry name" value="HSP20-like_chaperone"/>
</dbReference>
<evidence type="ECO:0000259" key="5">
    <source>
        <dbReference type="PROSITE" id="PS51203"/>
    </source>
</evidence>
<dbReference type="InterPro" id="IPR007052">
    <property type="entry name" value="CS_dom"/>
</dbReference>
<protein>
    <submittedName>
        <fullName evidence="7">Uncharacterized protein</fullName>
    </submittedName>
</protein>
<reference evidence="7 8" key="1">
    <citation type="journal article" date="2020" name="Genomics">
        <title>Complete, high-quality genomes from long-read metagenomic sequencing of two wolf lichen thalli reveals enigmatic genome architecture.</title>
        <authorList>
            <person name="McKenzie S.K."/>
            <person name="Walston R.F."/>
            <person name="Allen J.L."/>
        </authorList>
    </citation>
    <scope>NUCLEOTIDE SEQUENCE [LARGE SCALE GENOMIC DNA]</scope>
    <source>
        <strain evidence="7">WasteWater1</strain>
    </source>
</reference>
<comment type="caution">
    <text evidence="7">The sequence shown here is derived from an EMBL/GenBank/DDBJ whole genome shotgun (WGS) entry which is preliminary data.</text>
</comment>
<evidence type="ECO:0000313" key="8">
    <source>
        <dbReference type="Proteomes" id="UP000593566"/>
    </source>
</evidence>
<dbReference type="AlphaFoldDB" id="A0A8H6CCQ8"/>
<keyword evidence="2" id="KW-0677">Repeat</keyword>
<accession>A0A8H6CCQ8</accession>
<evidence type="ECO:0000259" key="6">
    <source>
        <dbReference type="PROSITE" id="PS51401"/>
    </source>
</evidence>
<dbReference type="Gene3D" id="2.60.40.790">
    <property type="match status" value="1"/>
</dbReference>
<keyword evidence="3" id="KW-0862">Zinc</keyword>
<feature type="domain" description="CHORD" evidence="6">
    <location>
        <begin position="131"/>
        <end position="194"/>
    </location>
</feature>
<sequence>MAQKCIHNGCGKKFTDTEEECVYHPGPPVFHEGQKGWKCCKPRFLTFDEFLSIPPCTTGKHSTVDETPPRPPPKVLEDVPPPTKPLATNGAIWKLPAPRVAQPAPPATPFLAPPESDSDDPSIPVPSNITCRRRGCNATSAVESPLSRDDEECVYHPGQALFHEGSKGWTCCKRRVLEFDEFMKIEGCKRKSNHLFVGSKKQSAQEEAVSEVRHDFYQTHTSVIASLFLKKIDKGRAKVEFTSQTAVLLDLPTEDNKRYKTELPLFGPIDTARSMYKIMGTKLEMTLVKADGLSWPALRSDEQRTSEIIQVGRAGRA</sequence>
<dbReference type="Pfam" id="PF04968">
    <property type="entry name" value="CHORD"/>
    <property type="match status" value="2"/>
</dbReference>
<keyword evidence="1" id="KW-0479">Metal-binding</keyword>
<name>A0A8H6CCQ8_9LECA</name>
<dbReference type="CDD" id="cd06466">
    <property type="entry name" value="p23_CS_SGT1_like"/>
    <property type="match status" value="1"/>
</dbReference>
<dbReference type="PANTHER" id="PTHR46983">
    <property type="entry name" value="CYSTEINE AND HISTIDINE-RICH DOMAIN-CONTAINING PROTEIN 1"/>
    <property type="match status" value="1"/>
</dbReference>
<dbReference type="InterPro" id="IPR007051">
    <property type="entry name" value="CHORD_dom"/>
</dbReference>
<evidence type="ECO:0000313" key="7">
    <source>
        <dbReference type="EMBL" id="KAF6221128.1"/>
    </source>
</evidence>
<evidence type="ECO:0000256" key="1">
    <source>
        <dbReference type="ARBA" id="ARBA00022723"/>
    </source>
</evidence>
<gene>
    <name evidence="7" type="ORF">HO133_002809</name>
</gene>
<evidence type="ECO:0000256" key="3">
    <source>
        <dbReference type="ARBA" id="ARBA00022833"/>
    </source>
</evidence>
<feature type="compositionally biased region" description="Pro residues" evidence="4">
    <location>
        <begin position="103"/>
        <end position="112"/>
    </location>
</feature>
<dbReference type="PANTHER" id="PTHR46983:SF3">
    <property type="entry name" value="CHPADIPLOID STATE MAINTENANCE PROTEIN CHPA"/>
    <property type="match status" value="1"/>
</dbReference>
<dbReference type="Proteomes" id="UP000593566">
    <property type="component" value="Unassembled WGS sequence"/>
</dbReference>
<organism evidence="7 8">
    <name type="scientific">Letharia lupina</name>
    <dbReference type="NCBI Taxonomy" id="560253"/>
    <lineage>
        <taxon>Eukaryota</taxon>
        <taxon>Fungi</taxon>
        <taxon>Dikarya</taxon>
        <taxon>Ascomycota</taxon>
        <taxon>Pezizomycotina</taxon>
        <taxon>Lecanoromycetes</taxon>
        <taxon>OSLEUM clade</taxon>
        <taxon>Lecanoromycetidae</taxon>
        <taxon>Lecanorales</taxon>
        <taxon>Lecanorineae</taxon>
        <taxon>Parmeliaceae</taxon>
        <taxon>Letharia</taxon>
    </lineage>
</organism>
<feature type="region of interest" description="Disordered" evidence="4">
    <location>
        <begin position="57"/>
        <end position="79"/>
    </location>
</feature>
<dbReference type="Gene3D" id="4.10.1130.20">
    <property type="match status" value="2"/>
</dbReference>
<feature type="domain" description="CHORD" evidence="6">
    <location>
        <begin position="5"/>
        <end position="61"/>
    </location>
</feature>
<feature type="compositionally biased region" description="Pro residues" evidence="4">
    <location>
        <begin position="69"/>
        <end position="79"/>
    </location>
</feature>
<keyword evidence="8" id="KW-1185">Reference proteome</keyword>
<proteinExistence type="predicted"/>
<dbReference type="GeneID" id="59331221"/>
<evidence type="ECO:0000256" key="2">
    <source>
        <dbReference type="ARBA" id="ARBA00022737"/>
    </source>
</evidence>